<feature type="non-terminal residue" evidence="2">
    <location>
        <position position="1"/>
    </location>
</feature>
<evidence type="ECO:0000256" key="1">
    <source>
        <dbReference type="SAM" id="MobiDB-lite"/>
    </source>
</evidence>
<comment type="caution">
    <text evidence="2">The sequence shown here is derived from an EMBL/GenBank/DDBJ whole genome shotgun (WGS) entry which is preliminary data.</text>
</comment>
<evidence type="ECO:0000313" key="2">
    <source>
        <dbReference type="EMBL" id="GFA86998.1"/>
    </source>
</evidence>
<sequence length="272" mass="29405">TRDVRYGDAFPTDTSLDTGQYRENIAKISAMPHEALPRVTSLGGGEGRCSKHEGVDQGDDLLDRDKSVDKGSDSTDEMSHVLGTLGAANILASKGLRLVFTTVSLSVATTSTGVSSVVATGSGSFSTAVIFTAASVTTPTTRVTRSSTGVVIGSSFPIFANIPSISKEDKGKRKMTEPEQPNKEKVLEQLSVQLARDLEAKFAHEDQIIREQAKRDSKIARIYAEKELKMMIAELDRSNEMVAGKSPKFVQEFKGARFIVDGLGLELLRKHI</sequence>
<proteinExistence type="predicted"/>
<organism evidence="2">
    <name type="scientific">Tanacetum cinerariifolium</name>
    <name type="common">Dalmatian daisy</name>
    <name type="synonym">Chrysanthemum cinerariifolium</name>
    <dbReference type="NCBI Taxonomy" id="118510"/>
    <lineage>
        <taxon>Eukaryota</taxon>
        <taxon>Viridiplantae</taxon>
        <taxon>Streptophyta</taxon>
        <taxon>Embryophyta</taxon>
        <taxon>Tracheophyta</taxon>
        <taxon>Spermatophyta</taxon>
        <taxon>Magnoliopsida</taxon>
        <taxon>eudicotyledons</taxon>
        <taxon>Gunneridae</taxon>
        <taxon>Pentapetalae</taxon>
        <taxon>asterids</taxon>
        <taxon>campanulids</taxon>
        <taxon>Asterales</taxon>
        <taxon>Asteraceae</taxon>
        <taxon>Asteroideae</taxon>
        <taxon>Anthemideae</taxon>
        <taxon>Anthemidinae</taxon>
        <taxon>Tanacetum</taxon>
    </lineage>
</organism>
<gene>
    <name evidence="2" type="ORF">Tci_658970</name>
</gene>
<feature type="region of interest" description="Disordered" evidence="1">
    <location>
        <begin position="41"/>
        <end position="75"/>
    </location>
</feature>
<feature type="compositionally biased region" description="Basic and acidic residues" evidence="1">
    <location>
        <begin position="48"/>
        <end position="75"/>
    </location>
</feature>
<accession>A0A699KG80</accession>
<dbReference type="AlphaFoldDB" id="A0A699KG80"/>
<name>A0A699KG80_TANCI</name>
<protein>
    <submittedName>
        <fullName evidence="2">Uncharacterized protein</fullName>
    </submittedName>
</protein>
<dbReference type="EMBL" id="BKCJ010504117">
    <property type="protein sequence ID" value="GFA86998.1"/>
    <property type="molecule type" value="Genomic_DNA"/>
</dbReference>
<reference evidence="2" key="1">
    <citation type="journal article" date="2019" name="Sci. Rep.">
        <title>Draft genome of Tanacetum cinerariifolium, the natural source of mosquito coil.</title>
        <authorList>
            <person name="Yamashiro T."/>
            <person name="Shiraishi A."/>
            <person name="Satake H."/>
            <person name="Nakayama K."/>
        </authorList>
    </citation>
    <scope>NUCLEOTIDE SEQUENCE</scope>
</reference>
<feature type="non-terminal residue" evidence="2">
    <location>
        <position position="272"/>
    </location>
</feature>